<dbReference type="InterPro" id="IPR045155">
    <property type="entry name" value="Beta-lactam_cat"/>
</dbReference>
<gene>
    <name evidence="4" type="ORF">IAA60_02140</name>
</gene>
<dbReference type="PANTHER" id="PTHR35333">
    <property type="entry name" value="BETA-LACTAMASE"/>
    <property type="match status" value="1"/>
</dbReference>
<dbReference type="AlphaFoldDB" id="A0A9D1H1A2"/>
<organism evidence="4 5">
    <name type="scientific">Candidatus Ornithomonoglobus intestinigallinarum</name>
    <dbReference type="NCBI Taxonomy" id="2840894"/>
    <lineage>
        <taxon>Bacteria</taxon>
        <taxon>Bacillati</taxon>
        <taxon>Bacillota</taxon>
        <taxon>Clostridia</taxon>
        <taxon>Candidatus Ornithomonoglobus</taxon>
    </lineage>
</organism>
<dbReference type="Pfam" id="PF13354">
    <property type="entry name" value="Beta-lactamase2"/>
    <property type="match status" value="1"/>
</dbReference>
<evidence type="ECO:0000259" key="3">
    <source>
        <dbReference type="Pfam" id="PF13354"/>
    </source>
</evidence>
<accession>A0A9D1H1A2</accession>
<feature type="compositionally biased region" description="Low complexity" evidence="1">
    <location>
        <begin position="37"/>
        <end position="49"/>
    </location>
</feature>
<feature type="signal peptide" evidence="2">
    <location>
        <begin position="1"/>
        <end position="22"/>
    </location>
</feature>
<reference evidence="4" key="1">
    <citation type="submission" date="2020-10" db="EMBL/GenBank/DDBJ databases">
        <authorList>
            <person name="Gilroy R."/>
        </authorList>
    </citation>
    <scope>NUCLEOTIDE SEQUENCE</scope>
    <source>
        <strain evidence="4">CHK181-108</strain>
    </source>
</reference>
<evidence type="ECO:0000313" key="5">
    <source>
        <dbReference type="Proteomes" id="UP000824165"/>
    </source>
</evidence>
<dbReference type="EMBL" id="DVLU01000018">
    <property type="protein sequence ID" value="HIT84685.1"/>
    <property type="molecule type" value="Genomic_DNA"/>
</dbReference>
<feature type="region of interest" description="Disordered" evidence="1">
    <location>
        <begin position="26"/>
        <end position="57"/>
    </location>
</feature>
<proteinExistence type="predicted"/>
<reference evidence="4" key="2">
    <citation type="journal article" date="2021" name="PeerJ">
        <title>Extensive microbial diversity within the chicken gut microbiome revealed by metagenomics and culture.</title>
        <authorList>
            <person name="Gilroy R."/>
            <person name="Ravi A."/>
            <person name="Getino M."/>
            <person name="Pursley I."/>
            <person name="Horton D.L."/>
            <person name="Alikhan N.F."/>
            <person name="Baker D."/>
            <person name="Gharbi K."/>
            <person name="Hall N."/>
            <person name="Watson M."/>
            <person name="Adriaenssens E.M."/>
            <person name="Foster-Nyarko E."/>
            <person name="Jarju S."/>
            <person name="Secka A."/>
            <person name="Antonio M."/>
            <person name="Oren A."/>
            <person name="Chaudhuri R.R."/>
            <person name="La Ragione R."/>
            <person name="Hildebrand F."/>
            <person name="Pallen M.J."/>
        </authorList>
    </citation>
    <scope>NUCLEOTIDE SEQUENCE</scope>
    <source>
        <strain evidence="4">CHK181-108</strain>
    </source>
</reference>
<keyword evidence="4" id="KW-0378">Hydrolase</keyword>
<dbReference type="Gene3D" id="3.40.710.10">
    <property type="entry name" value="DD-peptidase/beta-lactamase superfamily"/>
    <property type="match status" value="1"/>
</dbReference>
<dbReference type="PROSITE" id="PS51257">
    <property type="entry name" value="PROKAR_LIPOPROTEIN"/>
    <property type="match status" value="1"/>
</dbReference>
<protein>
    <submittedName>
        <fullName evidence="4">Serine hydrolase</fullName>
    </submittedName>
</protein>
<keyword evidence="2" id="KW-0732">Signal</keyword>
<dbReference type="GO" id="GO:0008800">
    <property type="term" value="F:beta-lactamase activity"/>
    <property type="evidence" value="ECO:0007669"/>
    <property type="project" value="InterPro"/>
</dbReference>
<evidence type="ECO:0000256" key="1">
    <source>
        <dbReference type="SAM" id="MobiDB-lite"/>
    </source>
</evidence>
<dbReference type="GO" id="GO:0030655">
    <property type="term" value="P:beta-lactam antibiotic catabolic process"/>
    <property type="evidence" value="ECO:0007669"/>
    <property type="project" value="InterPro"/>
</dbReference>
<dbReference type="PANTHER" id="PTHR35333:SF3">
    <property type="entry name" value="BETA-LACTAMASE-TYPE TRANSPEPTIDASE FOLD CONTAINING PROTEIN"/>
    <property type="match status" value="1"/>
</dbReference>
<evidence type="ECO:0000313" key="4">
    <source>
        <dbReference type="EMBL" id="HIT84685.1"/>
    </source>
</evidence>
<evidence type="ECO:0000256" key="2">
    <source>
        <dbReference type="SAM" id="SignalP"/>
    </source>
</evidence>
<dbReference type="SUPFAM" id="SSF56601">
    <property type="entry name" value="beta-lactamase/transpeptidase-like"/>
    <property type="match status" value="1"/>
</dbReference>
<comment type="caution">
    <text evidence="4">The sequence shown here is derived from an EMBL/GenBank/DDBJ whole genome shotgun (WGS) entry which is preliminary data.</text>
</comment>
<name>A0A9D1H1A2_9FIRM</name>
<dbReference type="InterPro" id="IPR000871">
    <property type="entry name" value="Beta-lactam_class-A"/>
</dbReference>
<dbReference type="InterPro" id="IPR012338">
    <property type="entry name" value="Beta-lactam/transpept-like"/>
</dbReference>
<feature type="chain" id="PRO_5039292944" evidence="2">
    <location>
        <begin position="23"/>
        <end position="301"/>
    </location>
</feature>
<dbReference type="GO" id="GO:0046677">
    <property type="term" value="P:response to antibiotic"/>
    <property type="evidence" value="ECO:0007669"/>
    <property type="project" value="InterPro"/>
</dbReference>
<dbReference type="Proteomes" id="UP000824165">
    <property type="component" value="Unassembled WGS sequence"/>
</dbReference>
<sequence>MKKTIIVVLSLLLCSCSAVRTASNILQPSSEPPATPAPTATAKPTATPEPAEREGLDELKNQIGGFVSERGGEWGVYVKNLSTNEYLALNEHEMYSASLIKLFIMAAAYNEIDAGAIKKDEHVTELIRAMIEESSNDAANELCTLIGGGDMLAGFDAENAHTKSIGCTYTEQNTDLQDDRSNSTIPYLGRNYTSPRDCGHLLELIYRGKLCGSEHSAEALGFLKNQQRRYKIPYLLPEGTVTANKTGEMSRVENDAAIVYGPKCDYIISIMVNETDDNDSTTMDIQELSKLVYDYFNGGGA</sequence>
<feature type="domain" description="Beta-lactamase class A catalytic" evidence="3">
    <location>
        <begin position="123"/>
        <end position="272"/>
    </location>
</feature>